<dbReference type="OrthoDB" id="4862507at2"/>
<name>A0A502CIU0_9MICO</name>
<proteinExistence type="predicted"/>
<dbReference type="AlphaFoldDB" id="A0A502CIU0"/>
<accession>A0A502CIU0</accession>
<dbReference type="Proteomes" id="UP000317722">
    <property type="component" value="Unassembled WGS sequence"/>
</dbReference>
<dbReference type="EMBL" id="RCZM01000009">
    <property type="protein sequence ID" value="TPG12534.1"/>
    <property type="molecule type" value="Genomic_DNA"/>
</dbReference>
<sequence>MVLRPLPGDAVTMHALADRLAGQGELLLALASTLRGLADPSTATWVSPAGAAFASRSRTAASLLASVGRRYAVCAVALRPLAAALTEAQHEVASAVAERDDAWVRAVDLGNRRVVAEQGADPVQRAAAEPLHRLEVEQLERVEGAERRHASGWARYTEADRRCAAVLHRLVQDGLDDSRAYDALTGLSRAAGDVGGVAGTLALVPVLKPLGVVAGACDGLQVAADTVIRVGYGDGDWSRIALSAGTSAAGPLAAVLKRGALATNTAALATGTRTG</sequence>
<keyword evidence="2" id="KW-1185">Reference proteome</keyword>
<reference evidence="1 2" key="1">
    <citation type="journal article" date="2019" name="Environ. Microbiol.">
        <title>Species interactions and distinct microbial communities in high Arctic permafrost affected cryosols are associated with the CH4 and CO2 gas fluxes.</title>
        <authorList>
            <person name="Altshuler I."/>
            <person name="Hamel J."/>
            <person name="Turney S."/>
            <person name="Magnuson E."/>
            <person name="Levesque R."/>
            <person name="Greer C."/>
            <person name="Whyte L.G."/>
        </authorList>
    </citation>
    <scope>NUCLEOTIDE SEQUENCE [LARGE SCALE GENOMIC DNA]</scope>
    <source>
        <strain evidence="1 2">S9.3A</strain>
    </source>
</reference>
<organism evidence="1 2">
    <name type="scientific">Pedococcus bigeumensis</name>
    <dbReference type="NCBI Taxonomy" id="433644"/>
    <lineage>
        <taxon>Bacteria</taxon>
        <taxon>Bacillati</taxon>
        <taxon>Actinomycetota</taxon>
        <taxon>Actinomycetes</taxon>
        <taxon>Micrococcales</taxon>
        <taxon>Intrasporangiaceae</taxon>
        <taxon>Pedococcus</taxon>
    </lineage>
</organism>
<gene>
    <name evidence="1" type="ORF">EAH86_19705</name>
</gene>
<comment type="caution">
    <text evidence="1">The sequence shown here is derived from an EMBL/GenBank/DDBJ whole genome shotgun (WGS) entry which is preliminary data.</text>
</comment>
<evidence type="ECO:0000313" key="1">
    <source>
        <dbReference type="EMBL" id="TPG12534.1"/>
    </source>
</evidence>
<dbReference type="RefSeq" id="WP_140743935.1">
    <property type="nucleotide sequence ID" value="NZ_RCZM01000009.1"/>
</dbReference>
<evidence type="ECO:0000313" key="2">
    <source>
        <dbReference type="Proteomes" id="UP000317722"/>
    </source>
</evidence>
<protein>
    <submittedName>
        <fullName evidence="1">Uncharacterized protein</fullName>
    </submittedName>
</protein>